<evidence type="ECO:0000313" key="2">
    <source>
        <dbReference type="EMBL" id="AGA26637.1"/>
    </source>
</evidence>
<accession>L0DBL6</accession>
<organism evidence="2 3">
    <name type="scientific">Singulisphaera acidiphila (strain ATCC BAA-1392 / DSM 18658 / VKM B-2454 / MOB10)</name>
    <dbReference type="NCBI Taxonomy" id="886293"/>
    <lineage>
        <taxon>Bacteria</taxon>
        <taxon>Pseudomonadati</taxon>
        <taxon>Planctomycetota</taxon>
        <taxon>Planctomycetia</taxon>
        <taxon>Isosphaerales</taxon>
        <taxon>Isosphaeraceae</taxon>
        <taxon>Singulisphaera</taxon>
    </lineage>
</organism>
<evidence type="ECO:0000256" key="1">
    <source>
        <dbReference type="SAM" id="MobiDB-lite"/>
    </source>
</evidence>
<dbReference type="HOGENOM" id="CLU_1026359_0_0_0"/>
<dbReference type="EMBL" id="CP003364">
    <property type="protein sequence ID" value="AGA26637.1"/>
    <property type="molecule type" value="Genomic_DNA"/>
</dbReference>
<feature type="compositionally biased region" description="Polar residues" evidence="1">
    <location>
        <begin position="35"/>
        <end position="46"/>
    </location>
</feature>
<sequence length="271" mass="29296">MRRIETILSLGLGFGISGGAIAQDDALPLLPPVSAPSQTTTSQESRSGIEPKAATASPDHRAVLAIPGLNQPPTSRRRVEKPTREPADPTAASDLPPLVGPSEMPVLRRSFSPVARPATEDRSRPLVLESVPQGVDSDSPAQLTTPPSRRDPSRTETPASKPTSAPAPRRSPGLFGRMFPTPFVPPRAGSSDSIKVEPRTDPASDAALKRRIEHQIRQTFGDRLREVEVRVVGREVTVRGRATRFWQRRGLQRSLESIPSLSGLRSTVEVD</sequence>
<proteinExistence type="predicted"/>
<feature type="region of interest" description="Disordered" evidence="1">
    <location>
        <begin position="27"/>
        <end position="204"/>
    </location>
</feature>
<dbReference type="Proteomes" id="UP000010798">
    <property type="component" value="Chromosome"/>
</dbReference>
<feature type="compositionally biased region" description="Basic and acidic residues" evidence="1">
    <location>
        <begin position="194"/>
        <end position="204"/>
    </location>
</feature>
<keyword evidence="3" id="KW-1185">Reference proteome</keyword>
<gene>
    <name evidence="2" type="ordered locus">Sinac_2325</name>
</gene>
<reference evidence="2 3" key="1">
    <citation type="submission" date="2012-02" db="EMBL/GenBank/DDBJ databases">
        <title>Complete sequence of chromosome of Singulisphaera acidiphila DSM 18658.</title>
        <authorList>
            <consortium name="US DOE Joint Genome Institute (JGI-PGF)"/>
            <person name="Lucas S."/>
            <person name="Copeland A."/>
            <person name="Lapidus A."/>
            <person name="Glavina del Rio T."/>
            <person name="Dalin E."/>
            <person name="Tice H."/>
            <person name="Bruce D."/>
            <person name="Goodwin L."/>
            <person name="Pitluck S."/>
            <person name="Peters L."/>
            <person name="Ovchinnikova G."/>
            <person name="Chertkov O."/>
            <person name="Kyrpides N."/>
            <person name="Mavromatis K."/>
            <person name="Ivanova N."/>
            <person name="Brettin T."/>
            <person name="Detter J.C."/>
            <person name="Han C."/>
            <person name="Larimer F."/>
            <person name="Land M."/>
            <person name="Hauser L."/>
            <person name="Markowitz V."/>
            <person name="Cheng J.-F."/>
            <person name="Hugenholtz P."/>
            <person name="Woyke T."/>
            <person name="Wu D."/>
            <person name="Tindall B."/>
            <person name="Pomrenke H."/>
            <person name="Brambilla E."/>
            <person name="Klenk H.-P."/>
            <person name="Eisen J.A."/>
        </authorList>
    </citation>
    <scope>NUCLEOTIDE SEQUENCE [LARGE SCALE GENOMIC DNA]</scope>
    <source>
        <strain evidence="3">ATCC BAA-1392 / DSM 18658 / VKM B-2454 / MOB10</strain>
    </source>
</reference>
<evidence type="ECO:0000313" key="3">
    <source>
        <dbReference type="Proteomes" id="UP000010798"/>
    </source>
</evidence>
<dbReference type="KEGG" id="saci:Sinac_2325"/>
<name>L0DBL6_SINAD</name>
<dbReference type="AlphaFoldDB" id="L0DBL6"/>
<feature type="compositionally biased region" description="Low complexity" evidence="1">
    <location>
        <begin position="157"/>
        <end position="172"/>
    </location>
</feature>
<protein>
    <submittedName>
        <fullName evidence="2">Uncharacterized protein</fullName>
    </submittedName>
</protein>